<dbReference type="EMBL" id="JACJID010000008">
    <property type="protein sequence ID" value="MBA8931242.1"/>
    <property type="molecule type" value="Genomic_DNA"/>
</dbReference>
<name>A0ABR6BWG6_9PSEU</name>
<dbReference type="Proteomes" id="UP000517916">
    <property type="component" value="Unassembled WGS sequence"/>
</dbReference>
<proteinExistence type="predicted"/>
<protein>
    <recommendedName>
        <fullName evidence="3">2'-5' RNA ligase superfamily protein</fullName>
    </recommendedName>
</protein>
<evidence type="ECO:0008006" key="3">
    <source>
        <dbReference type="Google" id="ProtNLM"/>
    </source>
</evidence>
<evidence type="ECO:0000313" key="1">
    <source>
        <dbReference type="EMBL" id="MBA8931242.1"/>
    </source>
</evidence>
<gene>
    <name evidence="1" type="ORF">BC739_008489</name>
</gene>
<dbReference type="Pfam" id="PF13563">
    <property type="entry name" value="2_5_RNA_ligase2"/>
    <property type="match status" value="1"/>
</dbReference>
<evidence type="ECO:0000313" key="2">
    <source>
        <dbReference type="Proteomes" id="UP000517916"/>
    </source>
</evidence>
<keyword evidence="2" id="KW-1185">Reference proteome</keyword>
<organism evidence="1 2">
    <name type="scientific">Kutzneria viridogrisea</name>
    <dbReference type="NCBI Taxonomy" id="47990"/>
    <lineage>
        <taxon>Bacteria</taxon>
        <taxon>Bacillati</taxon>
        <taxon>Actinomycetota</taxon>
        <taxon>Actinomycetes</taxon>
        <taxon>Pseudonocardiales</taxon>
        <taxon>Pseudonocardiaceae</taxon>
        <taxon>Kutzneria</taxon>
    </lineage>
</organism>
<sequence length="168" mass="17876">MPTPGQTAIVLPVPAADPILNAVARSHPHAVRPGISAHVSLLYPWLPVSEVDDAEVSALAEVVGGTPRSVVQFEEVGREPGFVYLSSPGLTTLTDAVRARWPGVAPYGGRFGPNPVAHLSVAMGVTDEEAEQVAATAREHLPLKATLDEVWVVAHEDGWRVAHTFTLR</sequence>
<reference evidence="1 2" key="1">
    <citation type="submission" date="2020-08" db="EMBL/GenBank/DDBJ databases">
        <title>Genomic Encyclopedia of Archaeal and Bacterial Type Strains, Phase II (KMG-II): from individual species to whole genera.</title>
        <authorList>
            <person name="Goeker M."/>
        </authorList>
    </citation>
    <scope>NUCLEOTIDE SEQUENCE [LARGE SCALE GENOMIC DNA]</scope>
    <source>
        <strain evidence="1 2">DSM 43850</strain>
    </source>
</reference>
<accession>A0ABR6BWG6</accession>
<comment type="caution">
    <text evidence="1">The sequence shown here is derived from an EMBL/GenBank/DDBJ whole genome shotgun (WGS) entry which is preliminary data.</text>
</comment>
<dbReference type="RefSeq" id="WP_025354035.1">
    <property type="nucleotide sequence ID" value="NZ_BAAABQ010000015.1"/>
</dbReference>
<dbReference type="Gene3D" id="3.90.1140.10">
    <property type="entry name" value="Cyclic phosphodiesterase"/>
    <property type="match status" value="1"/>
</dbReference>